<sequence>MNLIRLLGTDAAQQLLANYREQEPLKGTRKERDFQPVCKLFLPWTSGTWLLSEMDDDYLAFGLADLGMGTPELGYVDLNEIWEVVGPGGLRVERDIHWAATKTLSAYATESRQLGYIKA</sequence>
<dbReference type="Pfam" id="PF11171">
    <property type="entry name" value="DUF2958"/>
    <property type="match status" value="1"/>
</dbReference>
<reference evidence="2" key="1">
    <citation type="submission" date="2016-10" db="EMBL/GenBank/DDBJ databases">
        <authorList>
            <person name="Varghese N."/>
            <person name="Submissions S."/>
        </authorList>
    </citation>
    <scope>NUCLEOTIDE SEQUENCE [LARGE SCALE GENOMIC DNA]</scope>
    <source>
        <strain evidence="2">S6-262</strain>
    </source>
</reference>
<dbReference type="InterPro" id="IPR021341">
    <property type="entry name" value="DUF2958"/>
</dbReference>
<dbReference type="STRING" id="1166340.SAMN05192583_0095"/>
<proteinExistence type="predicted"/>
<dbReference type="OrthoDB" id="1070337at2"/>
<evidence type="ECO:0000313" key="2">
    <source>
        <dbReference type="Proteomes" id="UP000199206"/>
    </source>
</evidence>
<dbReference type="AlphaFoldDB" id="A0A1H7Y545"/>
<protein>
    <submittedName>
        <fullName evidence="1">Uncharacterized protein</fullName>
    </submittedName>
</protein>
<dbReference type="Proteomes" id="UP000199206">
    <property type="component" value="Unassembled WGS sequence"/>
</dbReference>
<accession>A0A1H7Y545</accession>
<organism evidence="1 2">
    <name type="scientific">Sphingomonas gellani</name>
    <dbReference type="NCBI Taxonomy" id="1166340"/>
    <lineage>
        <taxon>Bacteria</taxon>
        <taxon>Pseudomonadati</taxon>
        <taxon>Pseudomonadota</taxon>
        <taxon>Alphaproteobacteria</taxon>
        <taxon>Sphingomonadales</taxon>
        <taxon>Sphingomonadaceae</taxon>
        <taxon>Sphingomonas</taxon>
    </lineage>
</organism>
<evidence type="ECO:0000313" key="1">
    <source>
        <dbReference type="EMBL" id="SEM41103.1"/>
    </source>
</evidence>
<dbReference type="EMBL" id="FOCF01000001">
    <property type="protein sequence ID" value="SEM41103.1"/>
    <property type="molecule type" value="Genomic_DNA"/>
</dbReference>
<gene>
    <name evidence="1" type="ORF">SAMN05192583_0095</name>
</gene>
<keyword evidence="2" id="KW-1185">Reference proteome</keyword>
<name>A0A1H7Y545_9SPHN</name>